<dbReference type="InterPro" id="IPR054300">
    <property type="entry name" value="OB_DPOA2"/>
</dbReference>
<dbReference type="Pfam" id="PF22062">
    <property type="entry name" value="OB_DPOA2"/>
    <property type="match status" value="1"/>
</dbReference>
<accession>A0A8H5AR07</accession>
<dbReference type="Gene3D" id="3.60.21.60">
    <property type="match status" value="2"/>
</dbReference>
<proteinExistence type="inferred from homology"/>
<evidence type="ECO:0000256" key="1">
    <source>
        <dbReference type="ARBA" id="ARBA00004123"/>
    </source>
</evidence>
<feature type="region of interest" description="Disordered" evidence="7">
    <location>
        <begin position="600"/>
        <end position="622"/>
    </location>
</feature>
<feature type="compositionally biased region" description="Pro residues" evidence="7">
    <location>
        <begin position="603"/>
        <end position="622"/>
    </location>
</feature>
<evidence type="ECO:0000259" key="8">
    <source>
        <dbReference type="Pfam" id="PF04042"/>
    </source>
</evidence>
<dbReference type="PANTHER" id="PTHR23061">
    <property type="entry name" value="DNA POLYMERASE 2 ALPHA 70 KDA SUBUNIT"/>
    <property type="match status" value="1"/>
</dbReference>
<evidence type="ECO:0000256" key="3">
    <source>
        <dbReference type="ARBA" id="ARBA00018596"/>
    </source>
</evidence>
<name>A0A8H5AR07_9AGAR</name>
<evidence type="ECO:0000256" key="5">
    <source>
        <dbReference type="ARBA" id="ARBA00023242"/>
    </source>
</evidence>
<dbReference type="GO" id="GO:0006270">
    <property type="term" value="P:DNA replication initiation"/>
    <property type="evidence" value="ECO:0007669"/>
    <property type="project" value="TreeGrafter"/>
</dbReference>
<evidence type="ECO:0000313" key="11">
    <source>
        <dbReference type="Proteomes" id="UP000541558"/>
    </source>
</evidence>
<dbReference type="PANTHER" id="PTHR23061:SF12">
    <property type="entry name" value="DNA POLYMERASE ALPHA SUBUNIT B"/>
    <property type="match status" value="1"/>
</dbReference>
<dbReference type="AlphaFoldDB" id="A0A8H5AR07"/>
<gene>
    <name evidence="10" type="ORF">D9611_013993</name>
</gene>
<dbReference type="EMBL" id="JAACJK010000236">
    <property type="protein sequence ID" value="KAF5309366.1"/>
    <property type="molecule type" value="Genomic_DNA"/>
</dbReference>
<dbReference type="OrthoDB" id="336885at2759"/>
<dbReference type="GO" id="GO:0005658">
    <property type="term" value="C:alpha DNA polymerase:primase complex"/>
    <property type="evidence" value="ECO:0007669"/>
    <property type="project" value="TreeGrafter"/>
</dbReference>
<comment type="similarity">
    <text evidence="2 6">Belongs to the DNA polymerase alpha subunit B family.</text>
</comment>
<comment type="caution">
    <text evidence="10">The sequence shown here is derived from an EMBL/GenBank/DDBJ whole genome shotgun (WGS) entry which is preliminary data.</text>
</comment>
<keyword evidence="4 6" id="KW-0235">DNA replication</keyword>
<evidence type="ECO:0000256" key="6">
    <source>
        <dbReference type="PIRNR" id="PIRNR018300"/>
    </source>
</evidence>
<reference evidence="10 11" key="1">
    <citation type="journal article" date="2020" name="ISME J.">
        <title>Uncovering the hidden diversity of litter-decomposition mechanisms in mushroom-forming fungi.</title>
        <authorList>
            <person name="Floudas D."/>
            <person name="Bentzer J."/>
            <person name="Ahren D."/>
            <person name="Johansson T."/>
            <person name="Persson P."/>
            <person name="Tunlid A."/>
        </authorList>
    </citation>
    <scope>NUCLEOTIDE SEQUENCE [LARGE SCALE GENOMIC DNA]</scope>
    <source>
        <strain evidence="10 11">CBS 175.51</strain>
    </source>
</reference>
<feature type="domain" description="DNA polymerase alpha subunit B OB" evidence="9">
    <location>
        <begin position="175"/>
        <end position="292"/>
    </location>
</feature>
<dbReference type="Proteomes" id="UP000541558">
    <property type="component" value="Unassembled WGS sequence"/>
</dbReference>
<evidence type="ECO:0000259" key="9">
    <source>
        <dbReference type="Pfam" id="PF22062"/>
    </source>
</evidence>
<organism evidence="10 11">
    <name type="scientific">Ephemerocybe angulata</name>
    <dbReference type="NCBI Taxonomy" id="980116"/>
    <lineage>
        <taxon>Eukaryota</taxon>
        <taxon>Fungi</taxon>
        <taxon>Dikarya</taxon>
        <taxon>Basidiomycota</taxon>
        <taxon>Agaricomycotina</taxon>
        <taxon>Agaricomycetes</taxon>
        <taxon>Agaricomycetidae</taxon>
        <taxon>Agaricales</taxon>
        <taxon>Agaricineae</taxon>
        <taxon>Psathyrellaceae</taxon>
        <taxon>Ephemerocybe</taxon>
    </lineage>
</organism>
<comment type="function">
    <text evidence="6">Accessory subunit of the DNA polymerase alpha complex (also known as the alpha DNA polymerase-primase complex) which plays an essential role in the initiation of DNA synthesis.</text>
</comment>
<evidence type="ECO:0000256" key="7">
    <source>
        <dbReference type="SAM" id="MobiDB-lite"/>
    </source>
</evidence>
<protein>
    <recommendedName>
        <fullName evidence="3 6">DNA polymerase alpha subunit B</fullName>
    </recommendedName>
</protein>
<evidence type="ECO:0000256" key="2">
    <source>
        <dbReference type="ARBA" id="ARBA00007299"/>
    </source>
</evidence>
<comment type="subcellular location">
    <subcellularLocation>
        <location evidence="1 6">Nucleus</location>
    </subcellularLocation>
</comment>
<keyword evidence="5 6" id="KW-0539">Nucleus</keyword>
<keyword evidence="11" id="KW-1185">Reference proteome</keyword>
<sequence length="622" mass="68015">MDSKLRDELEAILQQTLPLEDVVLTECVSICNIYHITPTDLKYKLEAMNYKASNTGTEIMPITIETLNAFKAQTQRNMARETTKKAQLKARGGATTANVNRARLPAQLMNQGRAMDVDAGPSGSLTAATPVKKEPVAITLNLAPSHVVFQGAKMDAESKKRRGYRYMYEKISERSEVLDQTIDDFADLIKDQFDIEELADPSAGTDEEVTIVGRIWQDPDVSSNSKLTEGSLWIESSRMLSSGARVPLRLDSAIKVKGVVSGSGGYGLFPGQIVALQGRNGGGGYFHASAILAIPPLKPSPTAQGVRDPKADPSIGEKDSTVCILSGPYTPDSDLLFKPWRAFLKTAIEAPEAKKPHVLILIGPFIDISHPKIQNGETDASPSSIFRARFLDPLRKFLQGSPSSIVVLVPSVRDILSRHCVFPQSEFEAELTDSHPRIFLQPNPARFTIDDISFGVTSVDVLFHLRKEEYFKRGVELAPIPATPGEVPSDTMANLCRHMLNQRSFYPVFPVPLDLCHDVNLDVSHLDEARMIDDGDVDYAPDVLIVPSRLKKFEKVVSSTLAINPSFLSKSSYAVLNIAKRTESSTLRERLQAELVTLDLPAAPAPAPTAAPPPAPKPEQSA</sequence>
<evidence type="ECO:0000313" key="10">
    <source>
        <dbReference type="EMBL" id="KAF5309366.1"/>
    </source>
</evidence>
<dbReference type="InterPro" id="IPR016722">
    <property type="entry name" value="DNA_pol_alpha_bsu"/>
</dbReference>
<dbReference type="GO" id="GO:0003677">
    <property type="term" value="F:DNA binding"/>
    <property type="evidence" value="ECO:0007669"/>
    <property type="project" value="InterPro"/>
</dbReference>
<dbReference type="Pfam" id="PF04042">
    <property type="entry name" value="DNA_pol_E_B"/>
    <property type="match status" value="1"/>
</dbReference>
<dbReference type="InterPro" id="IPR007185">
    <property type="entry name" value="DNA_pol_a/d/e_bsu"/>
</dbReference>
<dbReference type="PIRSF" id="PIRSF018300">
    <property type="entry name" value="DNA_pol_alph_2"/>
    <property type="match status" value="1"/>
</dbReference>
<evidence type="ECO:0000256" key="4">
    <source>
        <dbReference type="ARBA" id="ARBA00022705"/>
    </source>
</evidence>
<feature type="domain" description="DNA polymerase alpha/delta/epsilon subunit B" evidence="8">
    <location>
        <begin position="322"/>
        <end position="555"/>
    </location>
</feature>